<organism evidence="1 2">
    <name type="scientific">Nitrosomonas oligotropha</name>
    <dbReference type="NCBI Taxonomy" id="42354"/>
    <lineage>
        <taxon>Bacteria</taxon>
        <taxon>Pseudomonadati</taxon>
        <taxon>Pseudomonadota</taxon>
        <taxon>Betaproteobacteria</taxon>
        <taxon>Nitrosomonadales</taxon>
        <taxon>Nitrosomonadaceae</taxon>
        <taxon>Nitrosomonas</taxon>
    </lineage>
</organism>
<sequence length="283" mass="33196">MSAGDRFLLYIDILGFAEMTKREPRKVARIYSILDRLNVHSHNSFRTIVFSDTVLVYNPELATTDKERQHLVWYLTEFAEDLHHRFTGQDVYFRAILTSGSFAHYHLDNVECFFGEALVNAYLSEKSIPSLGLFIDSYCEKFNRFFRLAKFNEDYSFVYLNRSLETLEEYTGGKYPITDFGITDQAPHTPWQVRFLQDVYQNMRQHKSPMVRTKFLTAWDFYAKRYPSLTQVLVENNFALSSLAPKNAWSEESESMKKDIKYYKRIGSGTSLSLQLTKQGKYK</sequence>
<reference evidence="1 2" key="1">
    <citation type="submission" date="2018-04" db="EMBL/GenBank/DDBJ databases">
        <title>Active sludge and wastewater microbial communities from Klosterneuburg, Austria.</title>
        <authorList>
            <person name="Wagner M."/>
        </authorList>
    </citation>
    <scope>NUCLEOTIDE SEQUENCE [LARGE SCALE GENOMIC DNA]</scope>
    <source>
        <strain evidence="1 2">Nm49</strain>
    </source>
</reference>
<evidence type="ECO:0000313" key="1">
    <source>
        <dbReference type="EMBL" id="PTQ78759.1"/>
    </source>
</evidence>
<evidence type="ECO:0000313" key="2">
    <source>
        <dbReference type="Proteomes" id="UP000244128"/>
    </source>
</evidence>
<dbReference type="EMBL" id="QAOI01000001">
    <property type="protein sequence ID" value="PTQ78759.1"/>
    <property type="molecule type" value="Genomic_DNA"/>
</dbReference>
<accession>A0A2T5I4K8</accession>
<name>A0A2T5I4K8_9PROT</name>
<dbReference type="RefSeq" id="WP_107801673.1">
    <property type="nucleotide sequence ID" value="NZ_QAOI01000001.1"/>
</dbReference>
<dbReference type="Proteomes" id="UP000244128">
    <property type="component" value="Unassembled WGS sequence"/>
</dbReference>
<dbReference type="AlphaFoldDB" id="A0A2T5I4K8"/>
<gene>
    <name evidence="1" type="ORF">C8R26_10174</name>
</gene>
<protein>
    <submittedName>
        <fullName evidence="1">Uncharacterized protein</fullName>
    </submittedName>
</protein>
<comment type="caution">
    <text evidence="1">The sequence shown here is derived from an EMBL/GenBank/DDBJ whole genome shotgun (WGS) entry which is preliminary data.</text>
</comment>
<proteinExistence type="predicted"/>